<evidence type="ECO:0000313" key="12">
    <source>
        <dbReference type="EMBL" id="SDP71690.1"/>
    </source>
</evidence>
<comment type="subunit">
    <text evidence="3">Homotetramer.</text>
</comment>
<evidence type="ECO:0000256" key="7">
    <source>
        <dbReference type="SAM" id="Coils"/>
    </source>
</evidence>
<comment type="cofactor">
    <cofactor evidence="1 6">
        <name>FAD</name>
        <dbReference type="ChEBI" id="CHEBI:57692"/>
    </cofactor>
</comment>
<feature type="domain" description="Acetyl-CoA dehydrogenase-like C-terminal" evidence="11">
    <location>
        <begin position="469"/>
        <end position="595"/>
    </location>
</feature>
<feature type="domain" description="Acyl-CoA dehydrogenase/oxidase C-terminal" evidence="8">
    <location>
        <begin position="285"/>
        <end position="450"/>
    </location>
</feature>
<keyword evidence="4 6" id="KW-0285">Flavoprotein</keyword>
<dbReference type="Gene3D" id="1.20.140.10">
    <property type="entry name" value="Butyryl-CoA Dehydrogenase, subunit A, domain 3"/>
    <property type="match status" value="1"/>
</dbReference>
<feature type="domain" description="Acyl-CoA dehydrogenase/oxidase N-terminal" evidence="10">
    <location>
        <begin position="39"/>
        <end position="156"/>
    </location>
</feature>
<name>A0A1H0UZR7_9BACT</name>
<dbReference type="InterPro" id="IPR025878">
    <property type="entry name" value="Acyl-CoA_dh-like_C_dom"/>
</dbReference>
<dbReference type="OrthoDB" id="9765339at2"/>
<evidence type="ECO:0000256" key="3">
    <source>
        <dbReference type="ARBA" id="ARBA00011881"/>
    </source>
</evidence>
<dbReference type="Gene3D" id="2.40.110.10">
    <property type="entry name" value="Butyryl-CoA Dehydrogenase, subunit A, domain 2"/>
    <property type="match status" value="1"/>
</dbReference>
<dbReference type="Gene3D" id="1.10.540.10">
    <property type="entry name" value="Acyl-CoA dehydrogenase/oxidase, N-terminal domain"/>
    <property type="match status" value="1"/>
</dbReference>
<dbReference type="InterPro" id="IPR006091">
    <property type="entry name" value="Acyl-CoA_Oxase/DH_mid-dom"/>
</dbReference>
<dbReference type="InterPro" id="IPR009075">
    <property type="entry name" value="AcylCo_DH/oxidase_C"/>
</dbReference>
<sequence length="600" mass="67571">MTIPFFDRRNMNFVLNELLDVEQLTRYNYYQEHSQETFDAIIEVAEQIAREYFYPHNAESDKNEPVIVDGRVKIIPEVKEAIQVFAEAGFFAGHHSEELGGIQLPWVVNQACLSIFQAANIATSGYPFLTIAAANLIEAFGSEELKSRYLPPMLDGRCFGTMALTEPQAGSSLSDITTTAESTPEGHYLLRGNKMFISGGEHELSENIVHLVLARIKGAPAGVKGISLFLVPRYHVNPDGSLGEHNDVALSGLLHKMGYRGTTSTALNFGENGRCVSYLIGEPHKGLAYMFQMMNEARIGVGMGAAMLGYAGYLYSLDYARTRPQGRLPGNKDPQSKQVMLVDHADVRRMLLQQKAYVEGAYALGLYAAWLVDQQKISPDEQVRRDCGLLLDILTPIVKAWPSKYCLKANYQAIQILGGYGYTREYPVEQYYRDNRLNPIHEGTNGIQAIDLLGRKVSLFNAAAFKLLIREIAETVKQGSEEASLKDWSRELHQALQVVEETTEELLEVQEQVGMEAYLANASLYLEILGHLVMAWMWLRQAVVASRQIESASASNRSFYMGKLQACGYFFRWELPKIQYQSRILRDMDRTCLDMKDEWF</sequence>
<dbReference type="SUPFAM" id="SSF47203">
    <property type="entry name" value="Acyl-CoA dehydrogenase C-terminal domain-like"/>
    <property type="match status" value="1"/>
</dbReference>
<dbReference type="GO" id="GO:0016627">
    <property type="term" value="F:oxidoreductase activity, acting on the CH-CH group of donors"/>
    <property type="evidence" value="ECO:0007669"/>
    <property type="project" value="InterPro"/>
</dbReference>
<dbReference type="Pfam" id="PF00441">
    <property type="entry name" value="Acyl-CoA_dh_1"/>
    <property type="match status" value="1"/>
</dbReference>
<evidence type="ECO:0000256" key="6">
    <source>
        <dbReference type="RuleBase" id="RU362125"/>
    </source>
</evidence>
<comment type="similarity">
    <text evidence="2 6">Belongs to the acyl-CoA dehydrogenase family.</text>
</comment>
<evidence type="ECO:0000256" key="4">
    <source>
        <dbReference type="ARBA" id="ARBA00022630"/>
    </source>
</evidence>
<protein>
    <submittedName>
        <fullName evidence="12">Butyryl-CoA dehydrogenase</fullName>
    </submittedName>
</protein>
<dbReference type="InterPro" id="IPR052166">
    <property type="entry name" value="Diverse_Acyl-CoA_DH"/>
</dbReference>
<keyword evidence="5 6" id="KW-0274">FAD</keyword>
<dbReference type="RefSeq" id="WP_092225706.1">
    <property type="nucleotide sequence ID" value="NZ_FNJI01000038.1"/>
</dbReference>
<dbReference type="AlphaFoldDB" id="A0A1H0UZR7"/>
<dbReference type="PANTHER" id="PTHR42803:SF3">
    <property type="entry name" value="ACYL-COA DEHYDROGENASE-RELATED"/>
    <property type="match status" value="1"/>
</dbReference>
<dbReference type="Pfam" id="PF02770">
    <property type="entry name" value="Acyl-CoA_dh_M"/>
    <property type="match status" value="1"/>
</dbReference>
<dbReference type="InterPro" id="IPR037069">
    <property type="entry name" value="AcylCoA_DH/ox_N_sf"/>
</dbReference>
<evidence type="ECO:0000256" key="1">
    <source>
        <dbReference type="ARBA" id="ARBA00001974"/>
    </source>
</evidence>
<evidence type="ECO:0000313" key="13">
    <source>
        <dbReference type="Proteomes" id="UP000199073"/>
    </source>
</evidence>
<feature type="domain" description="Acyl-CoA oxidase/dehydrogenase middle" evidence="9">
    <location>
        <begin position="162"/>
        <end position="269"/>
    </location>
</feature>
<evidence type="ECO:0000259" key="8">
    <source>
        <dbReference type="Pfam" id="PF00441"/>
    </source>
</evidence>
<evidence type="ECO:0000256" key="2">
    <source>
        <dbReference type="ARBA" id="ARBA00009347"/>
    </source>
</evidence>
<evidence type="ECO:0000259" key="11">
    <source>
        <dbReference type="Pfam" id="PF12806"/>
    </source>
</evidence>
<dbReference type="PANTHER" id="PTHR42803">
    <property type="entry name" value="ACYL-COA DEHYDROGENASE"/>
    <property type="match status" value="1"/>
</dbReference>
<dbReference type="SUPFAM" id="SSF56645">
    <property type="entry name" value="Acyl-CoA dehydrogenase NM domain-like"/>
    <property type="match status" value="1"/>
</dbReference>
<dbReference type="InterPro" id="IPR009100">
    <property type="entry name" value="AcylCoA_DH/oxidase_NM_dom_sf"/>
</dbReference>
<evidence type="ECO:0000259" key="9">
    <source>
        <dbReference type="Pfam" id="PF02770"/>
    </source>
</evidence>
<dbReference type="EMBL" id="FNJI01000038">
    <property type="protein sequence ID" value="SDP71690.1"/>
    <property type="molecule type" value="Genomic_DNA"/>
</dbReference>
<dbReference type="Proteomes" id="UP000199073">
    <property type="component" value="Unassembled WGS sequence"/>
</dbReference>
<gene>
    <name evidence="12" type="ORF">SAMN05660330_03795</name>
</gene>
<keyword evidence="6" id="KW-0560">Oxidoreductase</keyword>
<keyword evidence="7" id="KW-0175">Coiled coil</keyword>
<dbReference type="STRING" id="91360.SAMN05660330_03795"/>
<dbReference type="GO" id="GO:0050660">
    <property type="term" value="F:flavin adenine dinucleotide binding"/>
    <property type="evidence" value="ECO:0007669"/>
    <property type="project" value="InterPro"/>
</dbReference>
<feature type="coiled-coil region" evidence="7">
    <location>
        <begin position="485"/>
        <end position="512"/>
    </location>
</feature>
<dbReference type="InterPro" id="IPR013786">
    <property type="entry name" value="AcylCoA_DH/ox_N"/>
</dbReference>
<keyword evidence="13" id="KW-1185">Reference proteome</keyword>
<proteinExistence type="inferred from homology"/>
<dbReference type="InterPro" id="IPR046373">
    <property type="entry name" value="Acyl-CoA_Oxase/DH_mid-dom_sf"/>
</dbReference>
<organism evidence="12 13">
    <name type="scientific">Desulforhopalus singaporensis</name>
    <dbReference type="NCBI Taxonomy" id="91360"/>
    <lineage>
        <taxon>Bacteria</taxon>
        <taxon>Pseudomonadati</taxon>
        <taxon>Thermodesulfobacteriota</taxon>
        <taxon>Desulfobulbia</taxon>
        <taxon>Desulfobulbales</taxon>
        <taxon>Desulfocapsaceae</taxon>
        <taxon>Desulforhopalus</taxon>
    </lineage>
</organism>
<evidence type="ECO:0000256" key="5">
    <source>
        <dbReference type="ARBA" id="ARBA00022827"/>
    </source>
</evidence>
<reference evidence="12 13" key="1">
    <citation type="submission" date="2016-10" db="EMBL/GenBank/DDBJ databases">
        <authorList>
            <person name="de Groot N.N."/>
        </authorList>
    </citation>
    <scope>NUCLEOTIDE SEQUENCE [LARGE SCALE GENOMIC DNA]</scope>
    <source>
        <strain evidence="12 13">DSM 12130</strain>
    </source>
</reference>
<evidence type="ECO:0000259" key="10">
    <source>
        <dbReference type="Pfam" id="PF02771"/>
    </source>
</evidence>
<dbReference type="Pfam" id="PF02771">
    <property type="entry name" value="Acyl-CoA_dh_N"/>
    <property type="match status" value="1"/>
</dbReference>
<dbReference type="Pfam" id="PF12806">
    <property type="entry name" value="Acyl-CoA_dh_C"/>
    <property type="match status" value="1"/>
</dbReference>
<dbReference type="InterPro" id="IPR036250">
    <property type="entry name" value="AcylCo_DH-like_C"/>
</dbReference>
<accession>A0A1H0UZR7</accession>